<evidence type="ECO:0000256" key="7">
    <source>
        <dbReference type="ARBA" id="ARBA00023040"/>
    </source>
</evidence>
<dbReference type="InterPro" id="IPR003287">
    <property type="entry name" value="GPCR_2_calcitonin_rcpt_fam"/>
</dbReference>
<dbReference type="Pfam" id="PF02793">
    <property type="entry name" value="HRM"/>
    <property type="match status" value="1"/>
</dbReference>
<reference evidence="17" key="1">
    <citation type="journal article" date="2018" name="Front. Neurosci.">
        <title>Functional Identification and Characterization of the Diuretic Hormone 31 (DH31) Signaling System in the Green Shore Crab, Carcinus maenas.</title>
        <authorList>
            <person name="Alexander J."/>
            <person name="Oliphant A."/>
            <person name="Wilcockson D.C."/>
            <person name="Webster S.G."/>
        </authorList>
    </citation>
    <scope>NUCLEOTIDE SEQUENCE</scope>
</reference>
<feature type="region of interest" description="Disordered" evidence="13">
    <location>
        <begin position="1"/>
        <end position="37"/>
    </location>
</feature>
<keyword evidence="6 14" id="KW-1133">Transmembrane helix</keyword>
<dbReference type="PRINTS" id="PR00249">
    <property type="entry name" value="GPCRSECRETIN"/>
</dbReference>
<feature type="transmembrane region" description="Helical" evidence="14">
    <location>
        <begin position="174"/>
        <end position="191"/>
    </location>
</feature>
<reference evidence="17" key="2">
    <citation type="submission" date="2018-05" db="EMBL/GenBank/DDBJ databases">
        <authorList>
            <person name="Lanie J.A."/>
            <person name="Ng W.-L."/>
            <person name="Kazmierczak K.M."/>
            <person name="Andrzejewski T.M."/>
            <person name="Davidsen T.M."/>
            <person name="Wayne K.J."/>
            <person name="Tettelin H."/>
            <person name="Glass J.I."/>
            <person name="Rusch D."/>
            <person name="Podicherti R."/>
            <person name="Tsui H.-C.T."/>
            <person name="Winkler M.E."/>
        </authorList>
    </citation>
    <scope>NUCLEOTIDE SEQUENCE</scope>
</reference>
<organism evidence="17">
    <name type="scientific">Carcinus maenas</name>
    <name type="common">Common shore crab</name>
    <name type="synonym">Green crab</name>
    <dbReference type="NCBI Taxonomy" id="6759"/>
    <lineage>
        <taxon>Eukaryota</taxon>
        <taxon>Metazoa</taxon>
        <taxon>Ecdysozoa</taxon>
        <taxon>Arthropoda</taxon>
        <taxon>Crustacea</taxon>
        <taxon>Multicrustacea</taxon>
        <taxon>Malacostraca</taxon>
        <taxon>Eumalacostraca</taxon>
        <taxon>Eucarida</taxon>
        <taxon>Decapoda</taxon>
        <taxon>Pleocyemata</taxon>
        <taxon>Brachyura</taxon>
        <taxon>Eubrachyura</taxon>
        <taxon>Portunoidea</taxon>
        <taxon>Carcinidae</taxon>
        <taxon>Carcinus</taxon>
    </lineage>
</organism>
<keyword evidence="11" id="KW-0325">Glycoprotein</keyword>
<evidence type="ECO:0000256" key="5">
    <source>
        <dbReference type="ARBA" id="ARBA00022729"/>
    </source>
</evidence>
<dbReference type="PROSITE" id="PS50261">
    <property type="entry name" value="G_PROTEIN_RECEP_F2_4"/>
    <property type="match status" value="1"/>
</dbReference>
<dbReference type="InterPro" id="IPR000832">
    <property type="entry name" value="GPCR_2_secretin-like"/>
</dbReference>
<dbReference type="PROSITE" id="PS00649">
    <property type="entry name" value="G_PROTEIN_RECEP_F2_1"/>
    <property type="match status" value="1"/>
</dbReference>
<feature type="transmembrane region" description="Helical" evidence="14">
    <location>
        <begin position="140"/>
        <end position="162"/>
    </location>
</feature>
<sequence length="442" mass="49725">MEGNSTADVDLGWDEPDTNSSLSSSAEGDKFFTSDPALEQRKEECEELHGQIPLPDPSLGAYCPRTFDGWACWNDTPPDTRAFAPCPEFIHGFNPALLAYKDCDSNGTWFRHPQTNEPWSNYTTCVDHSQLGLLQSVNNLYIAGYSISLIALCCSLFIFCFFKSLKCKRVTIHKNLFASFIVNNAMWLLWYKNVVDDTDILFQNNAACQVLHVVLHYFLVSNYFWMFCEGLYLHTLLVVAFVAEDRIMKWFFLLGWGVPAVLITIYAIFRGTSKDQNKHCWMTEGPYNYILNVPVVVSLLLNLFFLVNIVRVLVTKLRAVNTGPDTHSTRKAVRATLILIPLLGLHYILVPFRPHEGTSGHGVYLIVSAIAASFQGLGVSLLFCFFNGEVLGIFKKKWNQHKLMKEGPNSTAAMTFSYMKSSMADGNTTVTNYGTTIEGDDV</sequence>
<accession>A0A345BTT1</accession>
<evidence type="ECO:0000256" key="9">
    <source>
        <dbReference type="ARBA" id="ARBA00023157"/>
    </source>
</evidence>
<evidence type="ECO:0000256" key="1">
    <source>
        <dbReference type="ARBA" id="ARBA00004651"/>
    </source>
</evidence>
<feature type="transmembrane region" description="Helical" evidence="14">
    <location>
        <begin position="250"/>
        <end position="269"/>
    </location>
</feature>
<dbReference type="Pfam" id="PF00002">
    <property type="entry name" value="7tm_2"/>
    <property type="match status" value="1"/>
</dbReference>
<dbReference type="PROSITE" id="PS50227">
    <property type="entry name" value="G_PROTEIN_RECEP_F2_3"/>
    <property type="match status" value="1"/>
</dbReference>
<dbReference type="PRINTS" id="PR01350">
    <property type="entry name" value="CTRFAMILY"/>
</dbReference>
<dbReference type="Gene3D" id="4.10.1240.10">
    <property type="entry name" value="GPCR, family 2, extracellular hormone receptor domain"/>
    <property type="match status" value="1"/>
</dbReference>
<dbReference type="InterPro" id="IPR036445">
    <property type="entry name" value="GPCR_2_extracell_dom_sf"/>
</dbReference>
<dbReference type="InterPro" id="IPR050332">
    <property type="entry name" value="GPCR_2"/>
</dbReference>
<evidence type="ECO:0000256" key="4">
    <source>
        <dbReference type="ARBA" id="ARBA00022692"/>
    </source>
</evidence>
<dbReference type="PANTHER" id="PTHR45620:SF32">
    <property type="entry name" value="DIURETIC HORMONE 31 RECEPTOR, ISOFORM C"/>
    <property type="match status" value="1"/>
</dbReference>
<keyword evidence="8 14" id="KW-0472">Membrane</keyword>
<keyword evidence="9" id="KW-1015">Disulfide bond</keyword>
<dbReference type="GO" id="GO:0005886">
    <property type="term" value="C:plasma membrane"/>
    <property type="evidence" value="ECO:0007669"/>
    <property type="project" value="UniProtKB-SubCell"/>
</dbReference>
<evidence type="ECO:0000313" key="17">
    <source>
        <dbReference type="EMBL" id="AXF54360.1"/>
    </source>
</evidence>
<dbReference type="SUPFAM" id="SSF81321">
    <property type="entry name" value="Family A G protein-coupled receptor-like"/>
    <property type="match status" value="1"/>
</dbReference>
<feature type="transmembrane region" description="Helical" evidence="14">
    <location>
        <begin position="223"/>
        <end position="243"/>
    </location>
</feature>
<feature type="transmembrane region" description="Helical" evidence="14">
    <location>
        <begin position="332"/>
        <end position="350"/>
    </location>
</feature>
<feature type="domain" description="G-protein coupled receptors family 2 profile 2" evidence="16">
    <location>
        <begin position="137"/>
        <end position="387"/>
    </location>
</feature>
<keyword evidence="7" id="KW-0297">G-protein coupled receptor</keyword>
<feature type="compositionally biased region" description="Basic and acidic residues" evidence="13">
    <location>
        <begin position="27"/>
        <end position="37"/>
    </location>
</feature>
<evidence type="ECO:0000256" key="6">
    <source>
        <dbReference type="ARBA" id="ARBA00022989"/>
    </source>
</evidence>
<evidence type="ECO:0000256" key="13">
    <source>
        <dbReference type="SAM" id="MobiDB-lite"/>
    </source>
</evidence>
<feature type="transmembrane region" description="Helical" evidence="14">
    <location>
        <begin position="362"/>
        <end position="386"/>
    </location>
</feature>
<dbReference type="CDD" id="cd15260">
    <property type="entry name" value="7tmB1_NPR_B4_insect-like"/>
    <property type="match status" value="1"/>
</dbReference>
<evidence type="ECO:0000256" key="11">
    <source>
        <dbReference type="ARBA" id="ARBA00023180"/>
    </source>
</evidence>
<evidence type="ECO:0000259" key="15">
    <source>
        <dbReference type="PROSITE" id="PS50227"/>
    </source>
</evidence>
<dbReference type="AlphaFoldDB" id="A0A345BTT1"/>
<evidence type="ECO:0000256" key="3">
    <source>
        <dbReference type="ARBA" id="ARBA00022475"/>
    </source>
</evidence>
<dbReference type="Gene3D" id="1.20.1070.10">
    <property type="entry name" value="Rhodopsin 7-helix transmembrane proteins"/>
    <property type="match status" value="1"/>
</dbReference>
<feature type="transmembrane region" description="Helical" evidence="14">
    <location>
        <begin position="289"/>
        <end position="311"/>
    </location>
</feature>
<keyword evidence="3" id="KW-1003">Cell membrane</keyword>
<dbReference type="InterPro" id="IPR017983">
    <property type="entry name" value="GPCR_2_secretin-like_CS"/>
</dbReference>
<keyword evidence="12" id="KW-0807">Transducer</keyword>
<dbReference type="GO" id="GO:0004948">
    <property type="term" value="F:calcitonin receptor activity"/>
    <property type="evidence" value="ECO:0007669"/>
    <property type="project" value="InterPro"/>
</dbReference>
<comment type="subcellular location">
    <subcellularLocation>
        <location evidence="1">Cell membrane</location>
        <topology evidence="1">Multi-pass membrane protein</topology>
    </subcellularLocation>
</comment>
<evidence type="ECO:0000256" key="8">
    <source>
        <dbReference type="ARBA" id="ARBA00023136"/>
    </source>
</evidence>
<dbReference type="PANTHER" id="PTHR45620">
    <property type="entry name" value="PDF RECEPTOR-LIKE PROTEIN-RELATED"/>
    <property type="match status" value="1"/>
</dbReference>
<evidence type="ECO:0000259" key="16">
    <source>
        <dbReference type="PROSITE" id="PS50261"/>
    </source>
</evidence>
<dbReference type="InterPro" id="IPR017981">
    <property type="entry name" value="GPCR_2-like_7TM"/>
</dbReference>
<name>A0A345BTT1_CARMA</name>
<dbReference type="GO" id="GO:0007188">
    <property type="term" value="P:adenylate cyclase-modulating G protein-coupled receptor signaling pathway"/>
    <property type="evidence" value="ECO:0007669"/>
    <property type="project" value="TreeGrafter"/>
</dbReference>
<proteinExistence type="evidence at transcript level"/>
<evidence type="ECO:0000256" key="2">
    <source>
        <dbReference type="ARBA" id="ARBA00005314"/>
    </source>
</evidence>
<evidence type="ECO:0000256" key="10">
    <source>
        <dbReference type="ARBA" id="ARBA00023170"/>
    </source>
</evidence>
<comment type="similarity">
    <text evidence="2">Belongs to the G-protein coupled receptor 2 family.</text>
</comment>
<dbReference type="EMBL" id="MH331892">
    <property type="protein sequence ID" value="AXF54360.1"/>
    <property type="molecule type" value="mRNA"/>
</dbReference>
<keyword evidence="5" id="KW-0732">Signal</keyword>
<feature type="domain" description="G-protein coupled receptors family 2 profile 1" evidence="15">
    <location>
        <begin position="44"/>
        <end position="129"/>
    </location>
</feature>
<evidence type="ECO:0000256" key="12">
    <source>
        <dbReference type="ARBA" id="ARBA00023224"/>
    </source>
</evidence>
<evidence type="ECO:0000256" key="14">
    <source>
        <dbReference type="SAM" id="Phobius"/>
    </source>
</evidence>
<keyword evidence="10 17" id="KW-0675">Receptor</keyword>
<dbReference type="SMART" id="SM00008">
    <property type="entry name" value="HormR"/>
    <property type="match status" value="1"/>
</dbReference>
<keyword evidence="4 14" id="KW-0812">Transmembrane</keyword>
<dbReference type="InterPro" id="IPR001879">
    <property type="entry name" value="GPCR_2_extracellular_dom"/>
</dbReference>
<dbReference type="SUPFAM" id="SSF111418">
    <property type="entry name" value="Hormone receptor domain"/>
    <property type="match status" value="1"/>
</dbReference>
<dbReference type="GO" id="GO:0007166">
    <property type="term" value="P:cell surface receptor signaling pathway"/>
    <property type="evidence" value="ECO:0007669"/>
    <property type="project" value="InterPro"/>
</dbReference>
<protein>
    <submittedName>
        <fullName evidence="17">Diuretic hormone 31 receptor</fullName>
    </submittedName>
</protein>